<evidence type="ECO:0000256" key="2">
    <source>
        <dbReference type="SAM" id="MobiDB-lite"/>
    </source>
</evidence>
<sequence length="208" mass="24579">MVEESKRLGTWTRDQLEDYYLRAYNENIQLKKLSREQEDKMKRMATKILRMASDKKLLNGTNVGGPATEDYEEKLITQQKKISDLTNKVQLLQNQMNATNIKIGNPAPARVPQTNMSNSRRSRENVSTVVNDNISHQTYIQTQETIRDFQMQRASLEQLLRQTCEQNNINEQKVFDLQRKLDEQERVFQEQLQQSKLEMATKQRRIWN</sequence>
<dbReference type="EMBL" id="GEEE01018604">
    <property type="protein sequence ID" value="JAP44621.1"/>
    <property type="molecule type" value="Transcribed_RNA"/>
</dbReference>
<dbReference type="AlphaFoldDB" id="A0A0X3NXV7"/>
<feature type="compositionally biased region" description="Polar residues" evidence="2">
    <location>
        <begin position="112"/>
        <end position="124"/>
    </location>
</feature>
<evidence type="ECO:0000313" key="3">
    <source>
        <dbReference type="EMBL" id="JAP44621.1"/>
    </source>
</evidence>
<protein>
    <submittedName>
        <fullName evidence="3">Protein fantom</fullName>
    </submittedName>
</protein>
<dbReference type="PANTHER" id="PTHR14240">
    <property type="entry name" value="RETINITIS PIGMENTOSA GTPASE REGULATOR-INTERACTING PROTEIN"/>
    <property type="match status" value="1"/>
</dbReference>
<dbReference type="GO" id="GO:0035869">
    <property type="term" value="C:ciliary transition zone"/>
    <property type="evidence" value="ECO:0007669"/>
    <property type="project" value="TreeGrafter"/>
</dbReference>
<proteinExistence type="predicted"/>
<evidence type="ECO:0000256" key="1">
    <source>
        <dbReference type="SAM" id="Coils"/>
    </source>
</evidence>
<dbReference type="GO" id="GO:1905515">
    <property type="term" value="P:non-motile cilium assembly"/>
    <property type="evidence" value="ECO:0007669"/>
    <property type="project" value="TreeGrafter"/>
</dbReference>
<keyword evidence="1" id="KW-0175">Coiled coil</keyword>
<feature type="coiled-coil region" evidence="1">
    <location>
        <begin position="68"/>
        <end position="102"/>
    </location>
</feature>
<feature type="region of interest" description="Disordered" evidence="2">
    <location>
        <begin position="102"/>
        <end position="124"/>
    </location>
</feature>
<dbReference type="PANTHER" id="PTHR14240:SF1">
    <property type="entry name" value="PROTEIN FANTOM-RELATED"/>
    <property type="match status" value="1"/>
</dbReference>
<dbReference type="InterPro" id="IPR031139">
    <property type="entry name" value="RPGRIP1_fam"/>
</dbReference>
<organism evidence="3">
    <name type="scientific">Schistocephalus solidus</name>
    <name type="common">Tapeworm</name>
    <dbReference type="NCBI Taxonomy" id="70667"/>
    <lineage>
        <taxon>Eukaryota</taxon>
        <taxon>Metazoa</taxon>
        <taxon>Spiralia</taxon>
        <taxon>Lophotrochozoa</taxon>
        <taxon>Platyhelminthes</taxon>
        <taxon>Cestoda</taxon>
        <taxon>Eucestoda</taxon>
        <taxon>Diphyllobothriidea</taxon>
        <taxon>Diphyllobothriidae</taxon>
        <taxon>Schistocephalus</taxon>
    </lineage>
</organism>
<reference evidence="3" key="1">
    <citation type="submission" date="2016-01" db="EMBL/GenBank/DDBJ databases">
        <title>Reference transcriptome for the parasite Schistocephalus solidus: insights into the molecular evolution of parasitism.</title>
        <authorList>
            <person name="Hebert F.O."/>
            <person name="Grambauer S."/>
            <person name="Barber I."/>
            <person name="Landry C.R."/>
            <person name="Aubin-Horth N."/>
        </authorList>
    </citation>
    <scope>NUCLEOTIDE SEQUENCE</scope>
</reference>
<accession>A0A0X3NXV7</accession>
<gene>
    <name evidence="3" type="primary">FTM</name>
    <name evidence="3" type="ORF">TR137239</name>
</gene>
<name>A0A0X3NXV7_SCHSO</name>